<evidence type="ECO:0000256" key="1">
    <source>
        <dbReference type="SAM" id="MobiDB-lite"/>
    </source>
</evidence>
<sequence>MYNAPRVPSAFPTLGNLFWISVPAPDRRPQRRIRILSILMTLDGQAISRISIPLDSWTFLLVVSPRSHASRSHPAPPARFTHLLHLGEPGIHHLAPITATRPHSSVRSHPPPSSPVRPGCTLEDAANPALVAPWFAPALVPERTRVPCSYSPHPALAVPHPHSPYCTRTCRSPALSSPTRCRCPPPPAPRTRTRPSPHCTYTRRPAPALDALLTPTLAALHPHSPLWTTRRLPAARTHNITGAQRLCTHRPTPCTPWLRSRGPLHAAPGLPHLPASRTTPHLLCARCPHVAHDVPPALCACRPLRTLRATLPTPWVCTHRPCRPHLCQGARVVHDACPTVAHPPLPLLSSRTLATPTPPTQHSAYAARRLHFRCEGASGAQCFTVHALDSAVAEDKPPHANCVLADLIYAFLKEGCTPAEGPDTPKWLAVLSHISLGITSKYPSPCGPLSLRTPGERSAVRHSLPQAPSACVPSHPNADTSAGTPLPRTAEPTYGIFCAAVHYRALRPDPSSPRPMRTTWTPPACASAPRPLHTNCTSAPAHVLRTQPRSSAGAAGPQQHPYTYPTPAHASARRTAAPRGRRIGAHARRQRRCGGPVRSRQTAAADRASRARSSATYPAPAHTHQMHAGACTGTGARAAATGAHHDPHAVHAGAGMRTRVRRSFALAHTHDPQVRMGRRSCTLVPAPAPTHRADSARPGAHALGGRRAHGPAHGRQHSQARGGRGATQIVRSQDCAPVPTRAVDVRRSGRCTPRSRGVHARVGQRVHARGGQRMARRAQRTARTAYSAPTRAATDVPTYGTPTRVVDGAARACTRTADRGARTGAPTRVADGAAVDILDADQVAARYRLGVLCFIYYFAIFFIL</sequence>
<feature type="region of interest" description="Disordered" evidence="1">
    <location>
        <begin position="508"/>
        <end position="533"/>
    </location>
</feature>
<feature type="region of interest" description="Disordered" evidence="1">
    <location>
        <begin position="686"/>
        <end position="730"/>
    </location>
</feature>
<dbReference type="EMBL" id="JARJCW010000113">
    <property type="protein sequence ID" value="KAJ7193003.1"/>
    <property type="molecule type" value="Genomic_DNA"/>
</dbReference>
<keyword evidence="3" id="KW-1185">Reference proteome</keyword>
<accession>A0AAD6UYG3</accession>
<feature type="region of interest" description="Disordered" evidence="1">
    <location>
        <begin position="466"/>
        <end position="486"/>
    </location>
</feature>
<name>A0AAD6UYG3_9AGAR</name>
<reference evidence="2" key="1">
    <citation type="submission" date="2023-03" db="EMBL/GenBank/DDBJ databases">
        <title>Massive genome expansion in bonnet fungi (Mycena s.s.) driven by repeated elements and novel gene families across ecological guilds.</title>
        <authorList>
            <consortium name="Lawrence Berkeley National Laboratory"/>
            <person name="Harder C.B."/>
            <person name="Miyauchi S."/>
            <person name="Viragh M."/>
            <person name="Kuo A."/>
            <person name="Thoen E."/>
            <person name="Andreopoulos B."/>
            <person name="Lu D."/>
            <person name="Skrede I."/>
            <person name="Drula E."/>
            <person name="Henrissat B."/>
            <person name="Morin E."/>
            <person name="Kohler A."/>
            <person name="Barry K."/>
            <person name="LaButti K."/>
            <person name="Morin E."/>
            <person name="Salamov A."/>
            <person name="Lipzen A."/>
            <person name="Mereny Z."/>
            <person name="Hegedus B."/>
            <person name="Baldrian P."/>
            <person name="Stursova M."/>
            <person name="Weitz H."/>
            <person name="Taylor A."/>
            <person name="Grigoriev I.V."/>
            <person name="Nagy L.G."/>
            <person name="Martin F."/>
            <person name="Kauserud H."/>
        </authorList>
    </citation>
    <scope>NUCLEOTIDE SEQUENCE</scope>
    <source>
        <strain evidence="2">9144</strain>
    </source>
</reference>
<feature type="region of interest" description="Disordered" evidence="1">
    <location>
        <begin position="178"/>
        <end position="199"/>
    </location>
</feature>
<gene>
    <name evidence="2" type="ORF">GGX14DRAFT_577674</name>
</gene>
<protein>
    <submittedName>
        <fullName evidence="2">Uncharacterized protein</fullName>
    </submittedName>
</protein>
<evidence type="ECO:0000313" key="2">
    <source>
        <dbReference type="EMBL" id="KAJ7193003.1"/>
    </source>
</evidence>
<feature type="compositionally biased region" description="Basic residues" evidence="1">
    <location>
        <begin position="579"/>
        <end position="592"/>
    </location>
</feature>
<comment type="caution">
    <text evidence="2">The sequence shown here is derived from an EMBL/GenBank/DDBJ whole genome shotgun (WGS) entry which is preliminary data.</text>
</comment>
<dbReference type="Proteomes" id="UP001219525">
    <property type="component" value="Unassembled WGS sequence"/>
</dbReference>
<feature type="region of interest" description="Disordered" evidence="1">
    <location>
        <begin position="547"/>
        <end position="627"/>
    </location>
</feature>
<organism evidence="2 3">
    <name type="scientific">Mycena pura</name>
    <dbReference type="NCBI Taxonomy" id="153505"/>
    <lineage>
        <taxon>Eukaryota</taxon>
        <taxon>Fungi</taxon>
        <taxon>Dikarya</taxon>
        <taxon>Basidiomycota</taxon>
        <taxon>Agaricomycotina</taxon>
        <taxon>Agaricomycetes</taxon>
        <taxon>Agaricomycetidae</taxon>
        <taxon>Agaricales</taxon>
        <taxon>Marasmiineae</taxon>
        <taxon>Mycenaceae</taxon>
        <taxon>Mycena</taxon>
    </lineage>
</organism>
<dbReference type="AlphaFoldDB" id="A0AAD6UYG3"/>
<evidence type="ECO:0000313" key="3">
    <source>
        <dbReference type="Proteomes" id="UP001219525"/>
    </source>
</evidence>
<proteinExistence type="predicted"/>
<feature type="compositionally biased region" description="Low complexity" evidence="1">
    <location>
        <begin position="598"/>
        <end position="627"/>
    </location>
</feature>
<feature type="compositionally biased region" description="Basic residues" evidence="1">
    <location>
        <begin position="704"/>
        <end position="718"/>
    </location>
</feature>